<keyword evidence="3" id="KW-1185">Reference proteome</keyword>
<dbReference type="AlphaFoldDB" id="A0A512DHK1"/>
<dbReference type="PANTHER" id="PTHR34406:SF1">
    <property type="entry name" value="PROTEIN YCEI"/>
    <property type="match status" value="1"/>
</dbReference>
<dbReference type="Pfam" id="PF04264">
    <property type="entry name" value="YceI"/>
    <property type="match status" value="1"/>
</dbReference>
<evidence type="ECO:0000259" key="1">
    <source>
        <dbReference type="SMART" id="SM00867"/>
    </source>
</evidence>
<sequence>MTNSIEQAYGSRHERNFAASALPGLVLGLLMLAWSSMSAQAAPREYKIDPEHTSVGFLVSHIGYQNVLGMFREVAGSFRFDEETKTISDVTVTIKTASVFTNHEKRDEHLRKEEFLWTEKYPEMTFAMTTAQKTGERTGKLTGNLTLRGVTKPVTLDVTLNKVGEYPFGGGLFAKPNYVAGMSARGTFRRSEWGVMYGTDNGWVGDEVQLIIELEGIRQG</sequence>
<dbReference type="PANTHER" id="PTHR34406">
    <property type="entry name" value="PROTEIN YCEI"/>
    <property type="match status" value="1"/>
</dbReference>
<feature type="domain" description="Lipid/polyisoprenoid-binding YceI-like" evidence="1">
    <location>
        <begin position="45"/>
        <end position="217"/>
    </location>
</feature>
<evidence type="ECO:0000313" key="3">
    <source>
        <dbReference type="Proteomes" id="UP000321523"/>
    </source>
</evidence>
<dbReference type="EMBL" id="BJYZ01000001">
    <property type="protein sequence ID" value="GEO35948.1"/>
    <property type="molecule type" value="Genomic_DNA"/>
</dbReference>
<reference evidence="2 3" key="1">
    <citation type="submission" date="2019-07" db="EMBL/GenBank/DDBJ databases">
        <title>Whole genome shotgun sequence of Skermanella aerolata NBRC 106429.</title>
        <authorList>
            <person name="Hosoyama A."/>
            <person name="Uohara A."/>
            <person name="Ohji S."/>
            <person name="Ichikawa N."/>
        </authorList>
    </citation>
    <scope>NUCLEOTIDE SEQUENCE [LARGE SCALE GENOMIC DNA]</scope>
    <source>
        <strain evidence="2 3">NBRC 106429</strain>
    </source>
</reference>
<protein>
    <submittedName>
        <fullName evidence="2">Protein YceI</fullName>
    </submittedName>
</protein>
<name>A0A512DHK1_9PROT</name>
<comment type="caution">
    <text evidence="2">The sequence shown here is derived from an EMBL/GenBank/DDBJ whole genome shotgun (WGS) entry which is preliminary data.</text>
</comment>
<dbReference type="Proteomes" id="UP000321523">
    <property type="component" value="Unassembled WGS sequence"/>
</dbReference>
<dbReference type="RefSeq" id="WP_044431291.1">
    <property type="nucleotide sequence ID" value="NZ_BJYZ01000001.1"/>
</dbReference>
<dbReference type="InterPro" id="IPR036761">
    <property type="entry name" value="TTHA0802/YceI-like_sf"/>
</dbReference>
<evidence type="ECO:0000313" key="2">
    <source>
        <dbReference type="EMBL" id="GEO35948.1"/>
    </source>
</evidence>
<dbReference type="SMART" id="SM00867">
    <property type="entry name" value="YceI"/>
    <property type="match status" value="1"/>
</dbReference>
<dbReference type="SUPFAM" id="SSF101874">
    <property type="entry name" value="YceI-like"/>
    <property type="match status" value="1"/>
</dbReference>
<gene>
    <name evidence="2" type="primary">yceI</name>
    <name evidence="2" type="ORF">SAE02_00960</name>
</gene>
<dbReference type="Gene3D" id="2.40.128.110">
    <property type="entry name" value="Lipid/polyisoprenoid-binding, YceI-like"/>
    <property type="match status" value="1"/>
</dbReference>
<dbReference type="InterPro" id="IPR007372">
    <property type="entry name" value="Lipid/polyisoprenoid-bd_YceI"/>
</dbReference>
<dbReference type="OrthoDB" id="9811006at2"/>
<accession>A0A512DHK1</accession>
<organism evidence="2 3">
    <name type="scientific">Skermanella aerolata</name>
    <dbReference type="NCBI Taxonomy" id="393310"/>
    <lineage>
        <taxon>Bacteria</taxon>
        <taxon>Pseudomonadati</taxon>
        <taxon>Pseudomonadota</taxon>
        <taxon>Alphaproteobacteria</taxon>
        <taxon>Rhodospirillales</taxon>
        <taxon>Azospirillaceae</taxon>
        <taxon>Skermanella</taxon>
    </lineage>
</organism>
<proteinExistence type="predicted"/>